<keyword evidence="2" id="KW-0418">Kinase</keyword>
<dbReference type="Pfam" id="PF00480">
    <property type="entry name" value="ROK"/>
    <property type="match status" value="1"/>
</dbReference>
<keyword evidence="3" id="KW-1185">Reference proteome</keyword>
<gene>
    <name evidence="2" type="ORF">JD82_00182</name>
</gene>
<dbReference type="RefSeq" id="WP_030532376.1">
    <property type="nucleotide sequence ID" value="NZ_JOIJ01000008.1"/>
</dbReference>
<sequence length="391" mass="40642">MTRHELAPTGTATLFQFLRDGRPRTRAELAAETGLARSTVAERIDTLLSSGLLKFSDKANSTGGRPPTTVAFNPAARVVLAADIGATHAKLAVTDLAGDVLVEEDKVLNIADGPEVVLREVCDRGRALLTQAERDETDLLGVGIGLPGPVEHLSGKPTNPPIMPGWDGFDVPAFVRGELGAATLVDNDVNIMALGEYRAHWTKYEHMILVKVATGIGSGLISYGRLHRGSQGAAGDMGHVRVPHDTDILCHCGNVGCLEAVASGAAIAAKLTEAGVPATNSADVVTLARNGSVTALQHIRQAGRDIGEVLATAVSLFNPSVLAVGGALSLAGEHLIAGVREAVYQRSLPLATQNLRIVPLRSGDEAGVSGAAFMVIDHALAAGQVESLLTQ</sequence>
<dbReference type="GO" id="GO:0016301">
    <property type="term" value="F:kinase activity"/>
    <property type="evidence" value="ECO:0007669"/>
    <property type="project" value="UniProtKB-KW"/>
</dbReference>
<dbReference type="PANTHER" id="PTHR18964">
    <property type="entry name" value="ROK (REPRESSOR, ORF, KINASE) FAMILY"/>
    <property type="match status" value="1"/>
</dbReference>
<dbReference type="Gene3D" id="1.10.10.10">
    <property type="entry name" value="Winged helix-like DNA-binding domain superfamily/Winged helix DNA-binding domain"/>
    <property type="match status" value="1"/>
</dbReference>
<accession>A0A660CC25</accession>
<evidence type="ECO:0000313" key="2">
    <source>
        <dbReference type="EMBL" id="TWH18365.1"/>
    </source>
</evidence>
<dbReference type="InterPro" id="IPR000600">
    <property type="entry name" value="ROK"/>
</dbReference>
<organism evidence="2 3">
    <name type="scientific">Prauserella rugosa</name>
    <dbReference type="NCBI Taxonomy" id="43354"/>
    <lineage>
        <taxon>Bacteria</taxon>
        <taxon>Bacillati</taxon>
        <taxon>Actinomycetota</taxon>
        <taxon>Actinomycetes</taxon>
        <taxon>Pseudonocardiales</taxon>
        <taxon>Pseudonocardiaceae</taxon>
        <taxon>Prauserella</taxon>
    </lineage>
</organism>
<comment type="similarity">
    <text evidence="1">Belongs to the ROK (NagC/XylR) family.</text>
</comment>
<dbReference type="InterPro" id="IPR036390">
    <property type="entry name" value="WH_DNA-bd_sf"/>
</dbReference>
<proteinExistence type="inferred from homology"/>
<dbReference type="InterPro" id="IPR049874">
    <property type="entry name" value="ROK_cs"/>
</dbReference>
<evidence type="ECO:0000256" key="1">
    <source>
        <dbReference type="ARBA" id="ARBA00006479"/>
    </source>
</evidence>
<dbReference type="InterPro" id="IPR036388">
    <property type="entry name" value="WH-like_DNA-bd_sf"/>
</dbReference>
<dbReference type="SUPFAM" id="SSF53067">
    <property type="entry name" value="Actin-like ATPase domain"/>
    <property type="match status" value="1"/>
</dbReference>
<reference evidence="2 3" key="1">
    <citation type="submission" date="2019-07" db="EMBL/GenBank/DDBJ databases">
        <title>R&amp;d 2014.</title>
        <authorList>
            <person name="Klenk H.-P."/>
        </authorList>
    </citation>
    <scope>NUCLEOTIDE SEQUENCE [LARGE SCALE GENOMIC DNA]</scope>
    <source>
        <strain evidence="2 3">DSM 43194</strain>
    </source>
</reference>
<dbReference type="Pfam" id="PF13412">
    <property type="entry name" value="HTH_24"/>
    <property type="match status" value="1"/>
</dbReference>
<dbReference type="EMBL" id="VLJV01000001">
    <property type="protein sequence ID" value="TWH18365.1"/>
    <property type="molecule type" value="Genomic_DNA"/>
</dbReference>
<dbReference type="SUPFAM" id="SSF46785">
    <property type="entry name" value="Winged helix' DNA-binding domain"/>
    <property type="match status" value="1"/>
</dbReference>
<comment type="caution">
    <text evidence="2">The sequence shown here is derived from an EMBL/GenBank/DDBJ whole genome shotgun (WGS) entry which is preliminary data.</text>
</comment>
<name>A0A660CC25_9PSEU</name>
<dbReference type="InterPro" id="IPR043129">
    <property type="entry name" value="ATPase_NBD"/>
</dbReference>
<dbReference type="Gene3D" id="3.30.420.40">
    <property type="match status" value="2"/>
</dbReference>
<dbReference type="Proteomes" id="UP000317303">
    <property type="component" value="Unassembled WGS sequence"/>
</dbReference>
<dbReference type="PROSITE" id="PS01125">
    <property type="entry name" value="ROK"/>
    <property type="match status" value="1"/>
</dbReference>
<dbReference type="PANTHER" id="PTHR18964:SF173">
    <property type="entry name" value="GLUCOKINASE"/>
    <property type="match status" value="1"/>
</dbReference>
<dbReference type="AlphaFoldDB" id="A0A660CC25"/>
<protein>
    <submittedName>
        <fullName evidence="2">Putative NBD/HSP70 family sugar kinase</fullName>
    </submittedName>
</protein>
<dbReference type="OrthoDB" id="3189808at2"/>
<keyword evidence="2" id="KW-0808">Transferase</keyword>
<evidence type="ECO:0000313" key="3">
    <source>
        <dbReference type="Proteomes" id="UP000317303"/>
    </source>
</evidence>